<dbReference type="InterPro" id="IPR004089">
    <property type="entry name" value="MCPsignal_dom"/>
</dbReference>
<evidence type="ECO:0000256" key="4">
    <source>
        <dbReference type="ARBA" id="ARBA00022692"/>
    </source>
</evidence>
<comment type="subcellular location">
    <subcellularLocation>
        <location evidence="1">Cell membrane</location>
    </subcellularLocation>
</comment>
<evidence type="ECO:0000256" key="5">
    <source>
        <dbReference type="ARBA" id="ARBA00022989"/>
    </source>
</evidence>
<keyword evidence="3" id="KW-0488">Methylation</keyword>
<dbReference type="InterPro" id="IPR000700">
    <property type="entry name" value="PAS-assoc_C"/>
</dbReference>
<dbReference type="Gene3D" id="6.10.250.3200">
    <property type="match status" value="1"/>
</dbReference>
<dbReference type="SUPFAM" id="SSF58104">
    <property type="entry name" value="Methyl-accepting chemotaxis protein (MCP) signaling domain"/>
    <property type="match status" value="1"/>
</dbReference>
<dbReference type="Pfam" id="PF00015">
    <property type="entry name" value="MCPsignal"/>
    <property type="match status" value="1"/>
</dbReference>
<feature type="domain" description="Methyl-accepting transducer" evidence="10">
    <location>
        <begin position="259"/>
        <end position="325"/>
    </location>
</feature>
<dbReference type="CDD" id="cd00130">
    <property type="entry name" value="PAS"/>
    <property type="match status" value="1"/>
</dbReference>
<dbReference type="Gene3D" id="3.30.450.20">
    <property type="entry name" value="PAS domain"/>
    <property type="match status" value="1"/>
</dbReference>
<dbReference type="PANTHER" id="PTHR32089:SF112">
    <property type="entry name" value="LYSOZYME-LIKE PROTEIN-RELATED"/>
    <property type="match status" value="1"/>
</dbReference>
<dbReference type="Proteomes" id="UP000002157">
    <property type="component" value="Chromosome"/>
</dbReference>
<keyword evidence="5" id="KW-1133">Transmembrane helix</keyword>
<reference evidence="12 13" key="1">
    <citation type="submission" date="2008-01" db="EMBL/GenBank/DDBJ databases">
        <title>Complete sequence of Pseudomonas putida GB-1.</title>
        <authorList>
            <consortium name="US DOE Joint Genome Institute"/>
            <person name="Copeland A."/>
            <person name="Lucas S."/>
            <person name="Lapidus A."/>
            <person name="Barry K."/>
            <person name="Glavina del Rio T."/>
            <person name="Dalin E."/>
            <person name="Tice H."/>
            <person name="Pitluck S."/>
            <person name="Bruce D."/>
            <person name="Goodwin L."/>
            <person name="Chertkov O."/>
            <person name="Brettin T."/>
            <person name="Detter J.C."/>
            <person name="Han C."/>
            <person name="Kuske C.R."/>
            <person name="Schmutz J."/>
            <person name="Larimer F."/>
            <person name="Land M."/>
            <person name="Hauser L."/>
            <person name="Kyrpides N."/>
            <person name="Kim E."/>
            <person name="McCarthy J.K."/>
            <person name="Richardson P."/>
        </authorList>
    </citation>
    <scope>NUCLEOTIDE SEQUENCE [LARGE SCALE GENOMIC DNA]</scope>
    <source>
        <strain evidence="12 13">GB-1</strain>
    </source>
</reference>
<dbReference type="SUPFAM" id="SSF55785">
    <property type="entry name" value="PYP-like sensor domain (PAS domain)"/>
    <property type="match status" value="1"/>
</dbReference>
<keyword evidence="6" id="KW-0472">Membrane</keyword>
<dbReference type="NCBIfam" id="TIGR00229">
    <property type="entry name" value="sensory_box"/>
    <property type="match status" value="1"/>
</dbReference>
<dbReference type="KEGG" id="ppg:PputGB1_3044"/>
<evidence type="ECO:0000256" key="8">
    <source>
        <dbReference type="PROSITE-ProRule" id="PRU00284"/>
    </source>
</evidence>
<dbReference type="eggNOG" id="COG0840">
    <property type="taxonomic scope" value="Bacteria"/>
</dbReference>
<dbReference type="PROSITE" id="PS50113">
    <property type="entry name" value="PAC"/>
    <property type="match status" value="1"/>
</dbReference>
<evidence type="ECO:0000256" key="6">
    <source>
        <dbReference type="ARBA" id="ARBA00023136"/>
    </source>
</evidence>
<dbReference type="PANTHER" id="PTHR32089">
    <property type="entry name" value="METHYL-ACCEPTING CHEMOTAXIS PROTEIN MCPB"/>
    <property type="match status" value="1"/>
</dbReference>
<evidence type="ECO:0000256" key="9">
    <source>
        <dbReference type="SAM" id="Coils"/>
    </source>
</evidence>
<gene>
    <name evidence="12" type="ordered locus">PputGB1_3044</name>
</gene>
<dbReference type="InterPro" id="IPR035965">
    <property type="entry name" value="PAS-like_dom_sf"/>
</dbReference>
<evidence type="ECO:0000313" key="13">
    <source>
        <dbReference type="Proteomes" id="UP000002157"/>
    </source>
</evidence>
<dbReference type="InterPro" id="IPR001610">
    <property type="entry name" value="PAC"/>
</dbReference>
<dbReference type="GO" id="GO:0007165">
    <property type="term" value="P:signal transduction"/>
    <property type="evidence" value="ECO:0007669"/>
    <property type="project" value="UniProtKB-KW"/>
</dbReference>
<dbReference type="AlphaFoldDB" id="B0KFL3"/>
<dbReference type="EMBL" id="CP000926">
    <property type="protein sequence ID" value="ABY98936.1"/>
    <property type="molecule type" value="Genomic_DNA"/>
</dbReference>
<evidence type="ECO:0000259" key="10">
    <source>
        <dbReference type="PROSITE" id="PS50111"/>
    </source>
</evidence>
<evidence type="ECO:0000313" key="12">
    <source>
        <dbReference type="EMBL" id="ABY98936.1"/>
    </source>
</evidence>
<accession>B0KFL3</accession>
<dbReference type="HOGENOM" id="CLU_073834_0_0_6"/>
<dbReference type="GO" id="GO:0006935">
    <property type="term" value="P:chemotaxis"/>
    <property type="evidence" value="ECO:0007669"/>
    <property type="project" value="UniProtKB-ARBA"/>
</dbReference>
<proteinExistence type="predicted"/>
<dbReference type="GO" id="GO:0005886">
    <property type="term" value="C:plasma membrane"/>
    <property type="evidence" value="ECO:0007669"/>
    <property type="project" value="UniProtKB-SubCell"/>
</dbReference>
<evidence type="ECO:0000256" key="7">
    <source>
        <dbReference type="ARBA" id="ARBA00023224"/>
    </source>
</evidence>
<evidence type="ECO:0000256" key="1">
    <source>
        <dbReference type="ARBA" id="ARBA00004236"/>
    </source>
</evidence>
<dbReference type="InterPro" id="IPR013655">
    <property type="entry name" value="PAS_fold_3"/>
</dbReference>
<feature type="coiled-coil region" evidence="9">
    <location>
        <begin position="66"/>
        <end position="112"/>
    </location>
</feature>
<keyword evidence="4" id="KW-0812">Transmembrane</keyword>
<keyword evidence="7 8" id="KW-0807">Transducer</keyword>
<dbReference type="Pfam" id="PF08447">
    <property type="entry name" value="PAS_3"/>
    <property type="match status" value="1"/>
</dbReference>
<dbReference type="SMART" id="SM00086">
    <property type="entry name" value="PAC"/>
    <property type="match status" value="1"/>
</dbReference>
<keyword evidence="9" id="KW-0175">Coiled coil</keyword>
<name>B0KFL3_PSEPG</name>
<organism evidence="12 13">
    <name type="scientific">Pseudomonas putida (strain GB-1)</name>
    <dbReference type="NCBI Taxonomy" id="76869"/>
    <lineage>
        <taxon>Bacteria</taxon>
        <taxon>Pseudomonadati</taxon>
        <taxon>Pseudomonadota</taxon>
        <taxon>Gammaproteobacteria</taxon>
        <taxon>Pseudomonadales</taxon>
        <taxon>Pseudomonadaceae</taxon>
        <taxon>Pseudomonas</taxon>
    </lineage>
</organism>
<sequence>MFFRKVHWMQAFSQALAQAQAGQVPQRFEYPLLARCPEVLQGLSEVVAQRQQSALALRRLEVSLGAREVELEAARASLRAAELREAGLVERNRELDARRVELAQQAQVLLDQQQLWALLQTTLTEGVWDISVAHGDVGHPSSHMRFSDQFRCLMGYTSEELSDGWQSQVDITHPDDLPGIMSVFDAAIIAPVEAAEYVFEYRMRHKQRGYIWCRERGRAVRNEQGRLVRVIGAVRDISDERSVQASQAQMRQQNQASYERIAQMISVIRSIAEQTNLLALNAAIEAARAGEVGRGFSVVADEVKKLAQSTRQATQQVQDMLNGLS</sequence>
<dbReference type="InterPro" id="IPR000014">
    <property type="entry name" value="PAS"/>
</dbReference>
<dbReference type="PROSITE" id="PS50111">
    <property type="entry name" value="CHEMOTAXIS_TRANSDUC_2"/>
    <property type="match status" value="1"/>
</dbReference>
<protein>
    <submittedName>
        <fullName evidence="12">Methyl-accepting chemotaxis sensory transducer with Pas/Pac sensor</fullName>
    </submittedName>
</protein>
<evidence type="ECO:0000256" key="3">
    <source>
        <dbReference type="ARBA" id="ARBA00022481"/>
    </source>
</evidence>
<evidence type="ECO:0000259" key="11">
    <source>
        <dbReference type="PROSITE" id="PS50113"/>
    </source>
</evidence>
<feature type="domain" description="PAC" evidence="11">
    <location>
        <begin position="197"/>
        <end position="249"/>
    </location>
</feature>
<keyword evidence="2" id="KW-1003">Cell membrane</keyword>
<evidence type="ECO:0000256" key="2">
    <source>
        <dbReference type="ARBA" id="ARBA00022475"/>
    </source>
</evidence>